<dbReference type="GO" id="GO:0016020">
    <property type="term" value="C:membrane"/>
    <property type="evidence" value="ECO:0007669"/>
    <property type="project" value="TreeGrafter"/>
</dbReference>
<comment type="similarity">
    <text evidence="2">Belongs to the AB hydrolase superfamily. Bacterial non-heme haloperoxidase / perhydrolase family.</text>
</comment>
<dbReference type="PANTHER" id="PTHR43798">
    <property type="entry name" value="MONOACYLGLYCEROL LIPASE"/>
    <property type="match status" value="1"/>
</dbReference>
<dbReference type="SUPFAM" id="SSF53474">
    <property type="entry name" value="alpha/beta-Hydrolases"/>
    <property type="match status" value="1"/>
</dbReference>
<dbReference type="FunFam" id="3.40.50.1820:FF:000205">
    <property type="entry name" value="Non-haem bromoperoxidase BPO-A2"/>
    <property type="match status" value="1"/>
</dbReference>
<evidence type="ECO:0000256" key="1">
    <source>
        <dbReference type="ARBA" id="ARBA00022801"/>
    </source>
</evidence>
<dbReference type="RefSeq" id="WP_103933996.1">
    <property type="nucleotide sequence ID" value="NZ_FNVA01000005.1"/>
</dbReference>
<dbReference type="InterPro" id="IPR000639">
    <property type="entry name" value="Epox_hydrolase-like"/>
</dbReference>
<dbReference type="PRINTS" id="PR00412">
    <property type="entry name" value="EPOXHYDRLASE"/>
</dbReference>
<dbReference type="Pfam" id="PF00561">
    <property type="entry name" value="Abhydrolase_1"/>
    <property type="match status" value="1"/>
</dbReference>
<dbReference type="Gene3D" id="3.40.50.1820">
    <property type="entry name" value="alpha/beta hydrolase"/>
    <property type="match status" value="1"/>
</dbReference>
<protein>
    <submittedName>
        <fullName evidence="4">Pimeloyl-ACP methyl ester carboxylesterase</fullName>
    </submittedName>
</protein>
<dbReference type="InterPro" id="IPR000073">
    <property type="entry name" value="AB_hydrolase_1"/>
</dbReference>
<dbReference type="PANTHER" id="PTHR43798:SF31">
    <property type="entry name" value="AB HYDROLASE SUPERFAMILY PROTEIN YCLE"/>
    <property type="match status" value="1"/>
</dbReference>
<dbReference type="AlphaFoldDB" id="A0A1H6AGL5"/>
<sequence>MPYLKVGEENSSDISIYYEDRGTGRPIVLIHGWPLSGASWEKQGSALLAAGYRVITYDRRGFGRSSQPSEGYDYDTLAKDTYHLLEALDLKDVALVGFSMGGGEVARYMGKYNEGRVTKVCFMASIAPALRKDGNNPEGVPPEVFEGIKQAIEKDRFAQLEGFLKLFYNKKLVGGTDISDAAIHASFNVGCGSSYIAYLSCVDAWLEDFREDLKQITVPTLVIHGDEDQILPIDATGGRVPALIPGSKLHVVKGGPHGLNWTHATEVNLALLEFLK</sequence>
<keyword evidence="1" id="KW-0378">Hydrolase</keyword>
<dbReference type="GO" id="GO:0016787">
    <property type="term" value="F:hydrolase activity"/>
    <property type="evidence" value="ECO:0007669"/>
    <property type="project" value="UniProtKB-KW"/>
</dbReference>
<name>A0A1H6AGL5_9BACT</name>
<feature type="domain" description="AB hydrolase-1" evidence="3">
    <location>
        <begin position="26"/>
        <end position="263"/>
    </location>
</feature>
<evidence type="ECO:0000313" key="5">
    <source>
        <dbReference type="Proteomes" id="UP000236728"/>
    </source>
</evidence>
<dbReference type="OrthoDB" id="9773293at2"/>
<proteinExistence type="inferred from homology"/>
<dbReference type="EMBL" id="FNVA01000005">
    <property type="protein sequence ID" value="SEG47532.1"/>
    <property type="molecule type" value="Genomic_DNA"/>
</dbReference>
<evidence type="ECO:0000256" key="2">
    <source>
        <dbReference type="ARBA" id="ARBA00038128"/>
    </source>
</evidence>
<accession>A0A1H6AGL5</accession>
<dbReference type="PRINTS" id="PR00111">
    <property type="entry name" value="ABHYDROLASE"/>
</dbReference>
<dbReference type="Proteomes" id="UP000236728">
    <property type="component" value="Unassembled WGS sequence"/>
</dbReference>
<gene>
    <name evidence="4" type="ORF">SAMN05421819_3133</name>
</gene>
<organism evidence="4 5">
    <name type="scientific">Bryocella elongata</name>
    <dbReference type="NCBI Taxonomy" id="863522"/>
    <lineage>
        <taxon>Bacteria</taxon>
        <taxon>Pseudomonadati</taxon>
        <taxon>Acidobacteriota</taxon>
        <taxon>Terriglobia</taxon>
        <taxon>Terriglobales</taxon>
        <taxon>Acidobacteriaceae</taxon>
        <taxon>Bryocella</taxon>
    </lineage>
</organism>
<keyword evidence="5" id="KW-1185">Reference proteome</keyword>
<evidence type="ECO:0000313" key="4">
    <source>
        <dbReference type="EMBL" id="SEG47532.1"/>
    </source>
</evidence>
<evidence type="ECO:0000259" key="3">
    <source>
        <dbReference type="Pfam" id="PF00561"/>
    </source>
</evidence>
<dbReference type="InterPro" id="IPR050266">
    <property type="entry name" value="AB_hydrolase_sf"/>
</dbReference>
<reference evidence="4 5" key="1">
    <citation type="submission" date="2016-10" db="EMBL/GenBank/DDBJ databases">
        <authorList>
            <person name="de Groot N.N."/>
        </authorList>
    </citation>
    <scope>NUCLEOTIDE SEQUENCE [LARGE SCALE GENOMIC DNA]</scope>
    <source>
        <strain evidence="4 5">DSM 22489</strain>
    </source>
</reference>
<dbReference type="InterPro" id="IPR029058">
    <property type="entry name" value="AB_hydrolase_fold"/>
</dbReference>